<dbReference type="InterPro" id="IPR050342">
    <property type="entry name" value="HMGB"/>
</dbReference>
<gene>
    <name evidence="17" type="ORF">CRENBAI_023536</name>
</gene>
<keyword evidence="18" id="KW-1185">Reference proteome</keyword>
<keyword evidence="2" id="KW-0597">Phosphoprotein</keyword>
<evidence type="ECO:0000256" key="3">
    <source>
        <dbReference type="ARBA" id="ARBA00022737"/>
    </source>
</evidence>
<evidence type="ECO:0000313" key="17">
    <source>
        <dbReference type="EMBL" id="KAK5608583.1"/>
    </source>
</evidence>
<evidence type="ECO:0000256" key="10">
    <source>
        <dbReference type="ARBA" id="ARBA00023271"/>
    </source>
</evidence>
<keyword evidence="3" id="KW-0677">Repeat</keyword>
<proteinExistence type="predicted"/>
<keyword evidence="14" id="KW-0539">Nucleus</keyword>
<keyword evidence="9" id="KW-0804">Transcription</keyword>
<feature type="DNA-binding region" description="HMG box" evidence="14">
    <location>
        <begin position="157"/>
        <end position="221"/>
    </location>
</feature>
<comment type="subcellular location">
    <subcellularLocation>
        <location evidence="1">Mitochondrion matrix</location>
        <location evidence="1">Mitochondrion nucleoid</location>
    </subcellularLocation>
</comment>
<feature type="domain" description="HMG box" evidence="16">
    <location>
        <begin position="157"/>
        <end position="221"/>
    </location>
</feature>
<dbReference type="CDD" id="cd21987">
    <property type="entry name" value="HMG-box_TFAM_rpt2"/>
    <property type="match status" value="1"/>
</dbReference>
<dbReference type="Proteomes" id="UP001311232">
    <property type="component" value="Unassembled WGS sequence"/>
</dbReference>
<dbReference type="EMBL" id="JAHHUM010001799">
    <property type="protein sequence ID" value="KAK5608583.1"/>
    <property type="molecule type" value="Genomic_DNA"/>
</dbReference>
<evidence type="ECO:0000256" key="2">
    <source>
        <dbReference type="ARBA" id="ARBA00022553"/>
    </source>
</evidence>
<dbReference type="GO" id="GO:0042645">
    <property type="term" value="C:mitochondrial nucleoid"/>
    <property type="evidence" value="ECO:0007669"/>
    <property type="project" value="UniProtKB-SubCell"/>
</dbReference>
<dbReference type="GO" id="GO:0005634">
    <property type="term" value="C:nucleus"/>
    <property type="evidence" value="ECO:0007669"/>
    <property type="project" value="UniProtKB-UniRule"/>
</dbReference>
<evidence type="ECO:0000313" key="18">
    <source>
        <dbReference type="Proteomes" id="UP001311232"/>
    </source>
</evidence>
<keyword evidence="10" id="KW-1135">Mitochondrion nucleoid</keyword>
<dbReference type="Pfam" id="PF00505">
    <property type="entry name" value="HMG_box"/>
    <property type="match status" value="2"/>
</dbReference>
<feature type="region of interest" description="Disordered" evidence="15">
    <location>
        <begin position="233"/>
        <end position="263"/>
    </location>
</feature>
<comment type="caution">
    <text evidence="17">The sequence shown here is derived from an EMBL/GenBank/DDBJ whole genome shotgun (WGS) entry which is preliminary data.</text>
</comment>
<evidence type="ECO:0000256" key="8">
    <source>
        <dbReference type="ARBA" id="ARBA00023159"/>
    </source>
</evidence>
<dbReference type="PANTHER" id="PTHR48112:SF36">
    <property type="entry name" value="TRANSCRIPTION FACTOR A, MITOCHONDRIAL"/>
    <property type="match status" value="1"/>
</dbReference>
<comment type="subunit">
    <text evidence="13">Monomer; binds DNA as a monomer. Homodimer. Component of the mitochondrial transcription initiation complex, composed at least of TFB2M, TFAM and POLRMT. In this complex TFAM recruits POLRMT to the promoter whereas TFB2M induces structural changes in POLRMT to enable promoter opening and trapping of the DNA non-template strand. Upon metabolic stress, forms a complex composed of FOXO3, SIRT3, TFAM and POLRMT. Interacts with TFB1M and TFB2M. Interacts with CLPX; this enhances DNA-binding.</text>
</comment>
<keyword evidence="8" id="KW-0010">Activator</keyword>
<dbReference type="FunFam" id="1.10.30.10:FF:000043">
    <property type="entry name" value="Transcription factor A, mitochondrial"/>
    <property type="match status" value="1"/>
</dbReference>
<dbReference type="PANTHER" id="PTHR48112">
    <property type="entry name" value="HIGH MOBILITY GROUP PROTEIN DSP1"/>
    <property type="match status" value="1"/>
</dbReference>
<evidence type="ECO:0000256" key="15">
    <source>
        <dbReference type="SAM" id="MobiDB-lite"/>
    </source>
</evidence>
<evidence type="ECO:0000256" key="6">
    <source>
        <dbReference type="ARBA" id="ARBA00023125"/>
    </source>
</evidence>
<dbReference type="InterPro" id="IPR036910">
    <property type="entry name" value="HMG_box_dom_sf"/>
</dbReference>
<dbReference type="PROSITE" id="PS50118">
    <property type="entry name" value="HMG_BOX_2"/>
    <property type="match status" value="2"/>
</dbReference>
<dbReference type="SUPFAM" id="SSF47095">
    <property type="entry name" value="HMG-box"/>
    <property type="match status" value="2"/>
</dbReference>
<evidence type="ECO:0000259" key="16">
    <source>
        <dbReference type="PROSITE" id="PS50118"/>
    </source>
</evidence>
<evidence type="ECO:0000256" key="14">
    <source>
        <dbReference type="PROSITE-ProRule" id="PRU00267"/>
    </source>
</evidence>
<keyword evidence="5" id="KW-0805">Transcription regulation</keyword>
<feature type="domain" description="HMG box" evidence="16">
    <location>
        <begin position="52"/>
        <end position="120"/>
    </location>
</feature>
<dbReference type="SMART" id="SM00398">
    <property type="entry name" value="HMG"/>
    <property type="match status" value="2"/>
</dbReference>
<feature type="region of interest" description="Disordered" evidence="15">
    <location>
        <begin position="327"/>
        <end position="360"/>
    </location>
</feature>
<accession>A0AAV9RI26</accession>
<evidence type="ECO:0000256" key="9">
    <source>
        <dbReference type="ARBA" id="ARBA00023163"/>
    </source>
</evidence>
<dbReference type="InterPro" id="IPR009071">
    <property type="entry name" value="HMG_box_dom"/>
</dbReference>
<organism evidence="17 18">
    <name type="scientific">Crenichthys baileyi</name>
    <name type="common">White River springfish</name>
    <dbReference type="NCBI Taxonomy" id="28760"/>
    <lineage>
        <taxon>Eukaryota</taxon>
        <taxon>Metazoa</taxon>
        <taxon>Chordata</taxon>
        <taxon>Craniata</taxon>
        <taxon>Vertebrata</taxon>
        <taxon>Euteleostomi</taxon>
        <taxon>Actinopterygii</taxon>
        <taxon>Neopterygii</taxon>
        <taxon>Teleostei</taxon>
        <taxon>Neoteleostei</taxon>
        <taxon>Acanthomorphata</taxon>
        <taxon>Ovalentaria</taxon>
        <taxon>Atherinomorphae</taxon>
        <taxon>Cyprinodontiformes</taxon>
        <taxon>Goodeidae</taxon>
        <taxon>Crenichthys</taxon>
    </lineage>
</organism>
<dbReference type="GO" id="GO:0006357">
    <property type="term" value="P:regulation of transcription by RNA polymerase II"/>
    <property type="evidence" value="ECO:0007669"/>
    <property type="project" value="TreeGrafter"/>
</dbReference>
<keyword evidence="4" id="KW-0809">Transit peptide</keyword>
<feature type="DNA-binding region" description="HMG box" evidence="14">
    <location>
        <begin position="52"/>
        <end position="120"/>
    </location>
</feature>
<comment type="function">
    <text evidence="12">Binds to the mitochondrial light strand promoter and functions in mitochondrial transcription regulation. Component of the mitochondrial transcription initiation complex, composed at least of TFB2M, TFAM and POLRMT that is required for basal transcription of mitochondrial DNA. In this complex, TFAM recruits POLRMT to a specific promoter whereas TFB2M induces structural changes in POLRMT to enable promoter opening and trapping of the DNA non-template strand. Required for accurate and efficient promoter recognition by the mitochondrial RNA polymerase. Promotes transcription initiation from the HSP1 and the light strand promoter by binding immediately upstream of transcriptional start sites. Is able to unwind DNA. Bends the mitochondrial light strand promoter DNA into a U-turn shape via its HMG boxes. Required for maintenance of normal levels of mitochondrial DNA. May play a role in organizing and compacting mitochondrial DNA.</text>
</comment>
<evidence type="ECO:0000256" key="7">
    <source>
        <dbReference type="ARBA" id="ARBA00023128"/>
    </source>
</evidence>
<evidence type="ECO:0000256" key="1">
    <source>
        <dbReference type="ARBA" id="ARBA00004436"/>
    </source>
</evidence>
<protein>
    <recommendedName>
        <fullName evidence="11">Transcription factor A, mitochondrial</fullName>
    </recommendedName>
</protein>
<feature type="compositionally biased region" description="Basic residues" evidence="15">
    <location>
        <begin position="254"/>
        <end position="263"/>
    </location>
</feature>
<dbReference type="CDD" id="cd22012">
    <property type="entry name" value="HMG-box_ABF2_IXR1-like_rpt2"/>
    <property type="match status" value="1"/>
</dbReference>
<dbReference type="Gene3D" id="1.10.30.10">
    <property type="entry name" value="High mobility group box domain"/>
    <property type="match status" value="2"/>
</dbReference>
<reference evidence="17 18" key="1">
    <citation type="submission" date="2021-06" db="EMBL/GenBank/DDBJ databases">
        <authorList>
            <person name="Palmer J.M."/>
        </authorList>
    </citation>
    <scope>NUCLEOTIDE SEQUENCE [LARGE SCALE GENOMIC DNA]</scope>
    <source>
        <strain evidence="17 18">MEX-2019</strain>
        <tissue evidence="17">Muscle</tissue>
    </source>
</reference>
<keyword evidence="7" id="KW-0496">Mitochondrion</keyword>
<evidence type="ECO:0000256" key="5">
    <source>
        <dbReference type="ARBA" id="ARBA00023015"/>
    </source>
</evidence>
<evidence type="ECO:0000256" key="11">
    <source>
        <dbReference type="ARBA" id="ARBA00040582"/>
    </source>
</evidence>
<keyword evidence="6 14" id="KW-0238">DNA-binding</keyword>
<dbReference type="GO" id="GO:0003677">
    <property type="term" value="F:DNA binding"/>
    <property type="evidence" value="ECO:0007669"/>
    <property type="project" value="UniProtKB-UniRule"/>
</dbReference>
<evidence type="ECO:0000256" key="4">
    <source>
        <dbReference type="ARBA" id="ARBA00022946"/>
    </source>
</evidence>
<name>A0AAV9RI26_9TELE</name>
<evidence type="ECO:0000256" key="12">
    <source>
        <dbReference type="ARBA" id="ARBA00045216"/>
    </source>
</evidence>
<dbReference type="AlphaFoldDB" id="A0AAV9RI26"/>
<sequence>MAPYKLLTVTVSLMARSFTPLFPNTPARCTSIVCSANINPVKYLTSQISGPPKRPLNGYMRYVLQQKPVVTRQHPEIKLVDVIRKIAQQWRMMSPEQKQPFQEASNQDMKQFKVDLQKYQAQLTPAQLQQQVMEKRQKMAKRKAIRKKRELTVLGKPKRPRSPFNIFMSEHFQEARGATTQAKMKSLLDDWRNLFSHQKQVFIQLAEDDKIRYKNEIKSWEDHMVDIGREDLIREQTQPTKKKPSAAKKETKKTTAKSVKKATPARKAWLDERLARSGGVCACEFVTWKCKVVRMVRRTVSLQRFVPKSINEQTTGEAFCPTRQIPIGHDDLLRGAPTGQPPTSRSSLGELGKPSQVHRA</sequence>
<evidence type="ECO:0000256" key="13">
    <source>
        <dbReference type="ARBA" id="ARBA00046467"/>
    </source>
</evidence>